<sequence>MSKKLIIGVLLVVIVLLGLTLWLGSSGAGETYQSTVYGYTFSYPADYELVEYQPSSLALGRRQGEEFEALVNVRLYTAGAAVGFNSYNDFVTDQLRNMCAADGPTETLYCTDIVERDSFMTDENFLGERLIWNRVHENFESGEALNDQWGPVYAFNFSHQLADPELAILSVEPAFYTGPEAEDLAKQVASSLEIVRTVGQTEERVALVERVEVVADASQITVDFVELLTGEVAKAAALADCEAAAAADCNQELEQDYYIRNQEVETENIKLTPETQIILQQEARPIGGTVAELEARLKGTAGPMLLRLWLRGGEGVRLEEVYLP</sequence>
<proteinExistence type="predicted"/>
<dbReference type="EMBL" id="MHTK01000008">
    <property type="protein sequence ID" value="OHA59234.1"/>
    <property type="molecule type" value="Genomic_DNA"/>
</dbReference>
<reference evidence="1 2" key="1">
    <citation type="journal article" date="2016" name="Nat. Commun.">
        <title>Thousands of microbial genomes shed light on interconnected biogeochemical processes in an aquifer system.</title>
        <authorList>
            <person name="Anantharaman K."/>
            <person name="Brown C.T."/>
            <person name="Hug L.A."/>
            <person name="Sharon I."/>
            <person name="Castelle C.J."/>
            <person name="Probst A.J."/>
            <person name="Thomas B.C."/>
            <person name="Singh A."/>
            <person name="Wilkins M.J."/>
            <person name="Karaoz U."/>
            <person name="Brodie E.L."/>
            <person name="Williams K.H."/>
            <person name="Hubbard S.S."/>
            <person name="Banfield J.F."/>
        </authorList>
    </citation>
    <scope>NUCLEOTIDE SEQUENCE [LARGE SCALE GENOMIC DNA]</scope>
</reference>
<dbReference type="Proteomes" id="UP000177838">
    <property type="component" value="Unassembled WGS sequence"/>
</dbReference>
<evidence type="ECO:0000313" key="2">
    <source>
        <dbReference type="Proteomes" id="UP000177838"/>
    </source>
</evidence>
<dbReference type="AlphaFoldDB" id="A0A1G2QF59"/>
<protein>
    <submittedName>
        <fullName evidence="1">Uncharacterized protein</fullName>
    </submittedName>
</protein>
<organism evidence="1 2">
    <name type="scientific">Candidatus Vogelbacteria bacterium RIFOXYD1_FULL_46_19</name>
    <dbReference type="NCBI Taxonomy" id="1802439"/>
    <lineage>
        <taxon>Bacteria</taxon>
        <taxon>Candidatus Vogeliibacteriota</taxon>
    </lineage>
</organism>
<name>A0A1G2QF59_9BACT</name>
<comment type="caution">
    <text evidence="1">The sequence shown here is derived from an EMBL/GenBank/DDBJ whole genome shotgun (WGS) entry which is preliminary data.</text>
</comment>
<accession>A0A1G2QF59</accession>
<gene>
    <name evidence="1" type="ORF">A2589_03425</name>
</gene>
<evidence type="ECO:0000313" key="1">
    <source>
        <dbReference type="EMBL" id="OHA59234.1"/>
    </source>
</evidence>